<feature type="compositionally biased region" description="Low complexity" evidence="4">
    <location>
        <begin position="16"/>
        <end position="25"/>
    </location>
</feature>
<dbReference type="PROSITE" id="PS50097">
    <property type="entry name" value="BTB"/>
    <property type="match status" value="1"/>
</dbReference>
<dbReference type="PANTHER" id="PTHR24161">
    <property type="entry name" value="ANK_REP_REGION DOMAIN-CONTAINING PROTEIN-RELATED"/>
    <property type="match status" value="1"/>
</dbReference>
<feature type="compositionally biased region" description="Low complexity" evidence="4">
    <location>
        <begin position="135"/>
        <end position="164"/>
    </location>
</feature>
<dbReference type="STRING" id="670386.D3BSU1"/>
<feature type="region of interest" description="Disordered" evidence="4">
    <location>
        <begin position="1156"/>
        <end position="1228"/>
    </location>
</feature>
<dbReference type="SUPFAM" id="SSF48403">
    <property type="entry name" value="Ankyrin repeat"/>
    <property type="match status" value="1"/>
</dbReference>
<organism evidence="6 7">
    <name type="scientific">Heterostelium pallidum (strain ATCC 26659 / Pp 5 / PN500)</name>
    <name type="common">Cellular slime mold</name>
    <name type="synonym">Polysphondylium pallidum</name>
    <dbReference type="NCBI Taxonomy" id="670386"/>
    <lineage>
        <taxon>Eukaryota</taxon>
        <taxon>Amoebozoa</taxon>
        <taxon>Evosea</taxon>
        <taxon>Eumycetozoa</taxon>
        <taxon>Dictyostelia</taxon>
        <taxon>Acytosteliales</taxon>
        <taxon>Acytosteliaceae</taxon>
        <taxon>Heterostelium</taxon>
    </lineage>
</organism>
<evidence type="ECO:0000256" key="2">
    <source>
        <dbReference type="ARBA" id="ARBA00023043"/>
    </source>
</evidence>
<dbReference type="PROSITE" id="PS50297">
    <property type="entry name" value="ANK_REP_REGION"/>
    <property type="match status" value="3"/>
</dbReference>
<dbReference type="SUPFAM" id="SSF54695">
    <property type="entry name" value="POZ domain"/>
    <property type="match status" value="2"/>
</dbReference>
<feature type="repeat" description="ANK" evidence="3">
    <location>
        <begin position="559"/>
        <end position="580"/>
    </location>
</feature>
<feature type="compositionally biased region" description="Low complexity" evidence="4">
    <location>
        <begin position="1172"/>
        <end position="1213"/>
    </location>
</feature>
<dbReference type="GeneID" id="31366530"/>
<gene>
    <name evidence="6" type="primary">cnrM</name>
    <name evidence="6" type="ORF">PPL_11061</name>
</gene>
<dbReference type="PANTHER" id="PTHR24161:SF124">
    <property type="entry name" value="TRANSIENT RECEPTOR POTENTIAL CHANNEL PYREXIA"/>
    <property type="match status" value="1"/>
</dbReference>
<dbReference type="InterPro" id="IPR002110">
    <property type="entry name" value="Ankyrin_rpt"/>
</dbReference>
<dbReference type="Gene3D" id="3.30.710.10">
    <property type="entry name" value="Potassium Channel Kv1.1, Chain A"/>
    <property type="match status" value="2"/>
</dbReference>
<dbReference type="Proteomes" id="UP000001396">
    <property type="component" value="Unassembled WGS sequence"/>
</dbReference>
<dbReference type="Gene3D" id="1.25.40.20">
    <property type="entry name" value="Ankyrin repeat-containing domain"/>
    <property type="match status" value="2"/>
</dbReference>
<dbReference type="PROSITE" id="PS50088">
    <property type="entry name" value="ANK_REPEAT"/>
    <property type="match status" value="4"/>
</dbReference>
<evidence type="ECO:0000256" key="3">
    <source>
        <dbReference type="PROSITE-ProRule" id="PRU00023"/>
    </source>
</evidence>
<feature type="repeat" description="ANK" evidence="3">
    <location>
        <begin position="439"/>
        <end position="471"/>
    </location>
</feature>
<feature type="compositionally biased region" description="Low complexity" evidence="4">
    <location>
        <begin position="175"/>
        <end position="190"/>
    </location>
</feature>
<evidence type="ECO:0000256" key="4">
    <source>
        <dbReference type="SAM" id="MobiDB-lite"/>
    </source>
</evidence>
<dbReference type="Pfam" id="PF00651">
    <property type="entry name" value="BTB"/>
    <property type="match status" value="1"/>
</dbReference>
<feature type="compositionally biased region" description="Low complexity" evidence="4">
    <location>
        <begin position="93"/>
        <end position="125"/>
    </location>
</feature>
<evidence type="ECO:0000313" key="7">
    <source>
        <dbReference type="Proteomes" id="UP000001396"/>
    </source>
</evidence>
<keyword evidence="2 3" id="KW-0040">ANK repeat</keyword>
<feature type="compositionally biased region" description="Low complexity" evidence="4">
    <location>
        <begin position="296"/>
        <end position="310"/>
    </location>
</feature>
<feature type="repeat" description="ANK" evidence="3">
    <location>
        <begin position="374"/>
        <end position="406"/>
    </location>
</feature>
<feature type="compositionally biased region" description="Polar residues" evidence="4">
    <location>
        <begin position="1274"/>
        <end position="1305"/>
    </location>
</feature>
<keyword evidence="7" id="KW-1185">Reference proteome</keyword>
<feature type="compositionally biased region" description="Low complexity" evidence="4">
    <location>
        <begin position="223"/>
        <end position="235"/>
    </location>
</feature>
<name>D3BSU1_HETP5</name>
<keyword evidence="1" id="KW-0677">Repeat</keyword>
<feature type="region of interest" description="Disordered" evidence="4">
    <location>
        <begin position="90"/>
        <end position="241"/>
    </location>
</feature>
<protein>
    <submittedName>
        <fullName evidence="6">Ankyrin repeat-containing protein</fullName>
    </submittedName>
</protein>
<evidence type="ECO:0000259" key="5">
    <source>
        <dbReference type="PROSITE" id="PS50097"/>
    </source>
</evidence>
<feature type="compositionally biased region" description="Polar residues" evidence="4">
    <location>
        <begin position="286"/>
        <end position="295"/>
    </location>
</feature>
<evidence type="ECO:0000256" key="1">
    <source>
        <dbReference type="ARBA" id="ARBA00022737"/>
    </source>
</evidence>
<feature type="region of interest" description="Disordered" evidence="4">
    <location>
        <begin position="1242"/>
        <end position="1305"/>
    </location>
</feature>
<comment type="caution">
    <text evidence="6">The sequence shown here is derived from an EMBL/GenBank/DDBJ whole genome shotgun (WGS) entry which is preliminary data.</text>
</comment>
<feature type="region of interest" description="Disordered" evidence="4">
    <location>
        <begin position="1"/>
        <end position="34"/>
    </location>
</feature>
<accession>D3BSU1</accession>
<feature type="compositionally biased region" description="Low complexity" evidence="4">
    <location>
        <begin position="1242"/>
        <end position="1273"/>
    </location>
</feature>
<dbReference type="InterPro" id="IPR011333">
    <property type="entry name" value="SKP1/BTB/POZ_sf"/>
</dbReference>
<feature type="region of interest" description="Disordered" evidence="4">
    <location>
        <begin position="261"/>
        <end position="344"/>
    </location>
</feature>
<proteinExistence type="predicted"/>
<dbReference type="InterPro" id="IPR036770">
    <property type="entry name" value="Ankyrin_rpt-contain_sf"/>
</dbReference>
<dbReference type="FunCoup" id="D3BSU1">
    <property type="interactions" value="421"/>
</dbReference>
<sequence length="1332" mass="147054">MMMDKNSNSEFEKNSTTTLPQQQQPPGLPLSPCLATMTTKTTTTTTTTTITEHNFLVPELLVISPRLETPLNTTTTMSSSFTQPIILVPEQDSNSNNNTSSSPPNNNTIDQISNNICSTNNTSSSDYIMDDLNKSQPQQVQQPSNSTPTPQPQQSQTQPQQSSSAAMDSPVIFKTTSSTSTTTTSHTVTTPALENRAVSTSPPSTPMLDDCQIELGARNNTGLSKSPPLQSSSNSTNMENDKLSPEFINAASISKQDQTLLNNINNNNNNNNGNNVGNSTVPNSPTTPQIQIQLAPSSPLSTSSSSNSNGNGSGSGRKSHRSTSVPLIRNRIQRPIRQKSPSSMGERPLLHAVLVQEEIKTLINQEDINMRDSNGNSILHRVSIIGSMLAIRHMVLRGARVNSTNNSGMTPLHYAACANPQSVEVLLYYGSLPNSKDNNRETPLFYAVDRGQFSIVSLLLSRGAKVTTVNKAMSRNSIHVAALKGYSNILRLLLDYKSNINAPDVNGSTPFHLCVYHSPPAQNLMNPINYQSVNNIDAYMSCCELLLQRGATLTLQDTQGYTPIHIASRQGKKNIIDVILFYCKQQKNKLPQSILSSIPNASKFKKELKSEIVLYIDDMGMTPLCLASMFGHFDCVEYLYNLDPKLNQQCRFYTSSSIDCSKTPIDPLGNDFRFALDGDYCDLVFIIDGRDIFAHSIMLRQYKFFRDMISSCKSLASLHPHSLNNATGHGSHQQLHSHQYGGIYGSQYSYNNSYISRSHDDSSIHYHSSSIMDGGYYDVGDDSNYYNHSSSNSMDYISANISVGNGVATSRARTRSRMNSVVNPGTLTRIPVEKGISYEIFRAILQFAYTSEIPREIINTTGKLSELLDFANQFDIESLSNLCVDTLSQHSTGRMGTLEMSKYLLKQINSKHSADVTIIYDGGQVVLAHSVILANRSTFFKLHFESYPVLSRSAIQLFPNNVNNISSSMSSSYGNSSLSNIAGTSTPHRKLSCPSSPALSDIPTMGWVIDIGEASQKAVFVMLEYLYAGCIPSGNSLMQPSLYPLLNQKLPSTASEMDVIDMLLLSKLAYALNLPVLQQYSTVLLYSALDPLKLVTIIKTIFSFDGNVGWGRTSSLELMWGVCLEWLTKKCNWEEVNRCEAFISLGLKFIKDVKKERKDKKRKQKMNERQTSKSSQHNNHTSNNNSNKQSLSSSTTTTTTNNNNNNGQDGNNNTKKEEKFSTWSKMHPKEILRSVSSGFLINSNNNNNSNNNQSSFSVQTPNSPPTNQQQETPAYTSKNNNLNNGADGQQQNKTDSPKLTKQNSISNFLSKKKVFSTFARKPMSNRSKSFVI</sequence>
<dbReference type="SMART" id="SM00248">
    <property type="entry name" value="ANK"/>
    <property type="match status" value="7"/>
</dbReference>
<dbReference type="OMA" id="YAACANV"/>
<dbReference type="InParanoid" id="D3BSU1"/>
<dbReference type="Pfam" id="PF13857">
    <property type="entry name" value="Ank_5"/>
    <property type="match status" value="1"/>
</dbReference>
<dbReference type="CDD" id="cd18186">
    <property type="entry name" value="BTB_POZ_ZBTB_KLHL-like"/>
    <property type="match status" value="1"/>
</dbReference>
<reference evidence="6 7" key="1">
    <citation type="journal article" date="2011" name="Genome Res.">
        <title>Phylogeny-wide analysis of social amoeba genomes highlights ancient origins for complex intercellular communication.</title>
        <authorList>
            <person name="Heidel A.J."/>
            <person name="Lawal H.M."/>
            <person name="Felder M."/>
            <person name="Schilde C."/>
            <person name="Helps N.R."/>
            <person name="Tunggal B."/>
            <person name="Rivero F."/>
            <person name="John U."/>
            <person name="Schleicher M."/>
            <person name="Eichinger L."/>
            <person name="Platzer M."/>
            <person name="Noegel A.A."/>
            <person name="Schaap P."/>
            <person name="Gloeckner G."/>
        </authorList>
    </citation>
    <scope>NUCLEOTIDE SEQUENCE [LARGE SCALE GENOMIC DNA]</scope>
    <source>
        <strain evidence="7">ATCC 26659 / Pp 5 / PN500</strain>
    </source>
</reference>
<evidence type="ECO:0000313" key="6">
    <source>
        <dbReference type="EMBL" id="EFA75556.1"/>
    </source>
</evidence>
<feature type="repeat" description="ANK" evidence="3">
    <location>
        <begin position="473"/>
        <end position="505"/>
    </location>
</feature>
<dbReference type="EMBL" id="ADBJ01000054">
    <property type="protein sequence ID" value="EFA75556.1"/>
    <property type="molecule type" value="Genomic_DNA"/>
</dbReference>
<feature type="compositionally biased region" description="Low complexity" evidence="4">
    <location>
        <begin position="261"/>
        <end position="284"/>
    </location>
</feature>
<dbReference type="InterPro" id="IPR000210">
    <property type="entry name" value="BTB/POZ_dom"/>
</dbReference>
<dbReference type="RefSeq" id="XP_020427690.1">
    <property type="nucleotide sequence ID" value="XM_020581820.1"/>
</dbReference>
<dbReference type="SMART" id="SM00225">
    <property type="entry name" value="BTB"/>
    <property type="match status" value="2"/>
</dbReference>
<feature type="domain" description="BTB" evidence="5">
    <location>
        <begin position="914"/>
        <end position="1035"/>
    </location>
</feature>
<dbReference type="Pfam" id="PF12796">
    <property type="entry name" value="Ank_2"/>
    <property type="match status" value="2"/>
</dbReference>